<keyword evidence="4 10" id="KW-1133">Transmembrane helix</keyword>
<dbReference type="InterPro" id="IPR000276">
    <property type="entry name" value="GPCR_Rhodpsn"/>
</dbReference>
<keyword evidence="5" id="KW-0297">G-protein coupled receptor</keyword>
<gene>
    <name evidence="12" type="ORF">ACAOBT_LOCUS26016</name>
</gene>
<dbReference type="GO" id="GO:0008188">
    <property type="term" value="F:neuropeptide receptor activity"/>
    <property type="evidence" value="ECO:0007669"/>
    <property type="project" value="TreeGrafter"/>
</dbReference>
<dbReference type="Pfam" id="PF00001">
    <property type="entry name" value="7tm_1"/>
    <property type="match status" value="1"/>
</dbReference>
<keyword evidence="6 10" id="KW-0472">Membrane</keyword>
<feature type="domain" description="G-protein coupled receptors family 1 profile" evidence="11">
    <location>
        <begin position="1"/>
        <end position="112"/>
    </location>
</feature>
<evidence type="ECO:0000256" key="4">
    <source>
        <dbReference type="ARBA" id="ARBA00022989"/>
    </source>
</evidence>
<reference evidence="12" key="1">
    <citation type="submission" date="2022-03" db="EMBL/GenBank/DDBJ databases">
        <authorList>
            <person name="Sayadi A."/>
        </authorList>
    </citation>
    <scope>NUCLEOTIDE SEQUENCE</scope>
</reference>
<keyword evidence="3 10" id="KW-0812">Transmembrane</keyword>
<keyword evidence="8" id="KW-0807">Transducer</keyword>
<evidence type="ECO:0000256" key="6">
    <source>
        <dbReference type="ARBA" id="ARBA00023136"/>
    </source>
</evidence>
<dbReference type="Proteomes" id="UP001152888">
    <property type="component" value="Unassembled WGS sequence"/>
</dbReference>
<dbReference type="SUPFAM" id="SSF81321">
    <property type="entry name" value="Family A G protein-coupled receptor-like"/>
    <property type="match status" value="1"/>
</dbReference>
<protein>
    <recommendedName>
        <fullName evidence="11">G-protein coupled receptors family 1 profile domain-containing protein</fullName>
    </recommendedName>
</protein>
<comment type="subcellular location">
    <subcellularLocation>
        <location evidence="1">Membrane</location>
        <topology evidence="1">Multi-pass membrane protein</topology>
    </subcellularLocation>
</comment>
<proteinExistence type="inferred from homology"/>
<evidence type="ECO:0000256" key="2">
    <source>
        <dbReference type="ARBA" id="ARBA00010663"/>
    </source>
</evidence>
<evidence type="ECO:0000256" key="9">
    <source>
        <dbReference type="SAM" id="MobiDB-lite"/>
    </source>
</evidence>
<evidence type="ECO:0000256" key="3">
    <source>
        <dbReference type="ARBA" id="ARBA00022692"/>
    </source>
</evidence>
<dbReference type="PANTHER" id="PTHR24243">
    <property type="entry name" value="G-PROTEIN COUPLED RECEPTOR"/>
    <property type="match status" value="1"/>
</dbReference>
<comment type="caution">
    <text evidence="12">The sequence shown here is derived from an EMBL/GenBank/DDBJ whole genome shotgun (WGS) entry which is preliminary data.</text>
</comment>
<accession>A0A9P0LRA4</accession>
<dbReference type="OrthoDB" id="5962705at2759"/>
<dbReference type="AlphaFoldDB" id="A0A9P0LRA4"/>
<dbReference type="PRINTS" id="PR00237">
    <property type="entry name" value="GPCRRHODOPSN"/>
</dbReference>
<name>A0A9P0LRA4_ACAOB</name>
<evidence type="ECO:0000259" key="11">
    <source>
        <dbReference type="PROSITE" id="PS50262"/>
    </source>
</evidence>
<comment type="similarity">
    <text evidence="2">Belongs to the G-protein coupled receptor 1 family.</text>
</comment>
<feature type="compositionally biased region" description="Polar residues" evidence="9">
    <location>
        <begin position="147"/>
        <end position="162"/>
    </location>
</feature>
<dbReference type="InterPro" id="IPR017452">
    <property type="entry name" value="GPCR_Rhodpsn_7TM"/>
</dbReference>
<evidence type="ECO:0000313" key="13">
    <source>
        <dbReference type="Proteomes" id="UP001152888"/>
    </source>
</evidence>
<feature type="region of interest" description="Disordered" evidence="9">
    <location>
        <begin position="139"/>
        <end position="162"/>
    </location>
</feature>
<keyword evidence="7" id="KW-0675">Receptor</keyword>
<sequence>MNHRIYKPASTSIAIPDELNGVPEKTDIISLKLEDEEDRKNISRNSQANRHVVKMLVAVVVAFFICWAPFHAQRLLAIYGEHTSLSITTFEVLTYISGVLYYLSTTVNPLLYHIMSHKYKAAFKATYKHFCGSSRSHHDHKRRCHNHTSPNALAEANSQTNTSPWRQRWQVCTTLDGHWLFPIGERSVRNGTTNGMLPETLSKL</sequence>
<dbReference type="PANTHER" id="PTHR24243:SF208">
    <property type="entry name" value="PYROKININ-1 RECEPTOR"/>
    <property type="match status" value="1"/>
</dbReference>
<evidence type="ECO:0000256" key="7">
    <source>
        <dbReference type="ARBA" id="ARBA00023170"/>
    </source>
</evidence>
<dbReference type="PROSITE" id="PS50262">
    <property type="entry name" value="G_PROTEIN_RECEP_F1_2"/>
    <property type="match status" value="1"/>
</dbReference>
<evidence type="ECO:0000256" key="1">
    <source>
        <dbReference type="ARBA" id="ARBA00004141"/>
    </source>
</evidence>
<organism evidence="12 13">
    <name type="scientific">Acanthoscelides obtectus</name>
    <name type="common">Bean weevil</name>
    <name type="synonym">Bruchus obtectus</name>
    <dbReference type="NCBI Taxonomy" id="200917"/>
    <lineage>
        <taxon>Eukaryota</taxon>
        <taxon>Metazoa</taxon>
        <taxon>Ecdysozoa</taxon>
        <taxon>Arthropoda</taxon>
        <taxon>Hexapoda</taxon>
        <taxon>Insecta</taxon>
        <taxon>Pterygota</taxon>
        <taxon>Neoptera</taxon>
        <taxon>Endopterygota</taxon>
        <taxon>Coleoptera</taxon>
        <taxon>Polyphaga</taxon>
        <taxon>Cucujiformia</taxon>
        <taxon>Chrysomeloidea</taxon>
        <taxon>Chrysomelidae</taxon>
        <taxon>Bruchinae</taxon>
        <taxon>Bruchini</taxon>
        <taxon>Acanthoscelides</taxon>
    </lineage>
</organism>
<dbReference type="Gene3D" id="1.20.1070.10">
    <property type="entry name" value="Rhodopsin 7-helix transmembrane proteins"/>
    <property type="match status" value="1"/>
</dbReference>
<dbReference type="EMBL" id="CAKOFQ010007438">
    <property type="protein sequence ID" value="CAH2001137.1"/>
    <property type="molecule type" value="Genomic_DNA"/>
</dbReference>
<evidence type="ECO:0000256" key="5">
    <source>
        <dbReference type="ARBA" id="ARBA00023040"/>
    </source>
</evidence>
<evidence type="ECO:0000256" key="10">
    <source>
        <dbReference type="SAM" id="Phobius"/>
    </source>
</evidence>
<feature type="transmembrane region" description="Helical" evidence="10">
    <location>
        <begin position="52"/>
        <end position="72"/>
    </location>
</feature>
<evidence type="ECO:0000313" key="12">
    <source>
        <dbReference type="EMBL" id="CAH2001137.1"/>
    </source>
</evidence>
<dbReference type="GO" id="GO:0005886">
    <property type="term" value="C:plasma membrane"/>
    <property type="evidence" value="ECO:0007669"/>
    <property type="project" value="TreeGrafter"/>
</dbReference>
<keyword evidence="13" id="KW-1185">Reference proteome</keyword>
<evidence type="ECO:0000256" key="8">
    <source>
        <dbReference type="ARBA" id="ARBA00023224"/>
    </source>
</evidence>
<feature type="transmembrane region" description="Helical" evidence="10">
    <location>
        <begin position="92"/>
        <end position="114"/>
    </location>
</feature>